<organism evidence="1 2">
    <name type="scientific">Agromyces agglutinans</name>
    <dbReference type="NCBI Taxonomy" id="2662258"/>
    <lineage>
        <taxon>Bacteria</taxon>
        <taxon>Bacillati</taxon>
        <taxon>Actinomycetota</taxon>
        <taxon>Actinomycetes</taxon>
        <taxon>Micrococcales</taxon>
        <taxon>Microbacteriaceae</taxon>
        <taxon>Agromyces</taxon>
    </lineage>
</organism>
<comment type="caution">
    <text evidence="1">The sequence shown here is derived from an EMBL/GenBank/DDBJ whole genome shotgun (WGS) entry which is preliminary data.</text>
</comment>
<evidence type="ECO:0000313" key="2">
    <source>
        <dbReference type="Proteomes" id="UP000431080"/>
    </source>
</evidence>
<evidence type="ECO:0000313" key="1">
    <source>
        <dbReference type="EMBL" id="MRG59183.1"/>
    </source>
</evidence>
<sequence length="416" mass="43025">MSPRTDGRLRSRALLWIPAVAVPAAIAAAVIVPMQASAAVDLPDKTVAELLEFASTSDVEAFSGTIEQTSELGIPDLAGLTGAMGGAGSGSADAGARGDDAAQPADLDDLISLATGSHTANVYVDGSLARLQVLDQLAERNVYVDGEAAEGWFVDSETKTATHVVLPEGTDPEQLGAEAEAHADVSAEEARARIEAETGAPLPTPEELLDRALASLDETTEVTVGTDARVAGREVYELVLEPRTDDTLVGSLRFAVDGENGMPLAASISARGADEPAFRVAFSEVSFEAPDTSVFEFAPSADFTVTEREIPIPTEQELAEWRAGLEAKAGGAHSGEQGVPSPIVHGDGWATVVELPLPSVDAEMLDSLTRAVDGARVLETSLLTVLITDDGRVLAGAVPVERLVEVAAAGAADTGR</sequence>
<dbReference type="EMBL" id="WJIF01000002">
    <property type="protein sequence ID" value="MRG59183.1"/>
    <property type="molecule type" value="Genomic_DNA"/>
</dbReference>
<dbReference type="AlphaFoldDB" id="A0A6I2FB73"/>
<keyword evidence="2" id="KW-1185">Reference proteome</keyword>
<accession>A0A6I2FB73</accession>
<proteinExistence type="predicted"/>
<dbReference type="Proteomes" id="UP000431080">
    <property type="component" value="Unassembled WGS sequence"/>
</dbReference>
<dbReference type="Gene3D" id="2.50.20.10">
    <property type="entry name" value="Lipoprotein localisation LolA/LolB/LppX"/>
    <property type="match status" value="1"/>
</dbReference>
<dbReference type="InterPro" id="IPR052944">
    <property type="entry name" value="Sporulation_related"/>
</dbReference>
<dbReference type="PANTHER" id="PTHR37507">
    <property type="entry name" value="SPORULATION PROTEIN YDCC"/>
    <property type="match status" value="1"/>
</dbReference>
<reference evidence="1 2" key="1">
    <citation type="submission" date="2019-10" db="EMBL/GenBank/DDBJ databases">
        <authorList>
            <person name="Nie G."/>
            <person name="Ming H."/>
            <person name="Yi B."/>
        </authorList>
    </citation>
    <scope>NUCLEOTIDE SEQUENCE [LARGE SCALE GENOMIC DNA]</scope>
    <source>
        <strain evidence="1 2">CFH 90414</strain>
    </source>
</reference>
<protein>
    <recommendedName>
        <fullName evidence="3">DUF2092 domain-containing protein</fullName>
    </recommendedName>
</protein>
<gene>
    <name evidence="1" type="ORF">GE115_04770</name>
</gene>
<evidence type="ECO:0008006" key="3">
    <source>
        <dbReference type="Google" id="ProtNLM"/>
    </source>
</evidence>
<dbReference type="PANTHER" id="PTHR37507:SF2">
    <property type="entry name" value="SPORULATION PROTEIN YDCC"/>
    <property type="match status" value="1"/>
</dbReference>
<dbReference type="RefSeq" id="WP_153683634.1">
    <property type="nucleotide sequence ID" value="NZ_WJIF01000002.1"/>
</dbReference>
<dbReference type="InterPro" id="IPR029046">
    <property type="entry name" value="LolA/LolB/LppX"/>
</dbReference>
<dbReference type="SUPFAM" id="SSF89392">
    <property type="entry name" value="Prokaryotic lipoproteins and lipoprotein localization factors"/>
    <property type="match status" value="1"/>
</dbReference>
<name>A0A6I2FB73_9MICO</name>